<keyword evidence="2" id="KW-1185">Reference proteome</keyword>
<organism evidence="1 2">
    <name type="scientific">Ixodes persulcatus</name>
    <name type="common">Taiga tick</name>
    <dbReference type="NCBI Taxonomy" id="34615"/>
    <lineage>
        <taxon>Eukaryota</taxon>
        <taxon>Metazoa</taxon>
        <taxon>Ecdysozoa</taxon>
        <taxon>Arthropoda</taxon>
        <taxon>Chelicerata</taxon>
        <taxon>Arachnida</taxon>
        <taxon>Acari</taxon>
        <taxon>Parasitiformes</taxon>
        <taxon>Ixodida</taxon>
        <taxon>Ixodoidea</taxon>
        <taxon>Ixodidae</taxon>
        <taxon>Ixodinae</taxon>
        <taxon>Ixodes</taxon>
    </lineage>
</organism>
<dbReference type="Proteomes" id="UP000805193">
    <property type="component" value="Unassembled WGS sequence"/>
</dbReference>
<name>A0AC60QCS5_IXOPE</name>
<protein>
    <submittedName>
        <fullName evidence="1">Uncharacterized protein</fullName>
    </submittedName>
</protein>
<dbReference type="EMBL" id="JABSTQ010009187">
    <property type="protein sequence ID" value="KAG0431903.1"/>
    <property type="molecule type" value="Genomic_DNA"/>
</dbReference>
<proteinExistence type="predicted"/>
<accession>A0AC60QCS5</accession>
<comment type="caution">
    <text evidence="1">The sequence shown here is derived from an EMBL/GenBank/DDBJ whole genome shotgun (WGS) entry which is preliminary data.</text>
</comment>
<reference evidence="1 2" key="1">
    <citation type="journal article" date="2020" name="Cell">
        <title>Large-Scale Comparative Analyses of Tick Genomes Elucidate Their Genetic Diversity and Vector Capacities.</title>
        <authorList>
            <consortium name="Tick Genome and Microbiome Consortium (TIGMIC)"/>
            <person name="Jia N."/>
            <person name="Wang J."/>
            <person name="Shi W."/>
            <person name="Du L."/>
            <person name="Sun Y."/>
            <person name="Zhan W."/>
            <person name="Jiang J.F."/>
            <person name="Wang Q."/>
            <person name="Zhang B."/>
            <person name="Ji P."/>
            <person name="Bell-Sakyi L."/>
            <person name="Cui X.M."/>
            <person name="Yuan T.T."/>
            <person name="Jiang B.G."/>
            <person name="Yang W.F."/>
            <person name="Lam T.T."/>
            <person name="Chang Q.C."/>
            <person name="Ding S.J."/>
            <person name="Wang X.J."/>
            <person name="Zhu J.G."/>
            <person name="Ruan X.D."/>
            <person name="Zhao L."/>
            <person name="Wei J.T."/>
            <person name="Ye R.Z."/>
            <person name="Que T.C."/>
            <person name="Du C.H."/>
            <person name="Zhou Y.H."/>
            <person name="Cheng J.X."/>
            <person name="Dai P.F."/>
            <person name="Guo W.B."/>
            <person name="Han X.H."/>
            <person name="Huang E.J."/>
            <person name="Li L.F."/>
            <person name="Wei W."/>
            <person name="Gao Y.C."/>
            <person name="Liu J.Z."/>
            <person name="Shao H.Z."/>
            <person name="Wang X."/>
            <person name="Wang C.C."/>
            <person name="Yang T.C."/>
            <person name="Huo Q.B."/>
            <person name="Li W."/>
            <person name="Chen H.Y."/>
            <person name="Chen S.E."/>
            <person name="Zhou L.G."/>
            <person name="Ni X.B."/>
            <person name="Tian J.H."/>
            <person name="Sheng Y."/>
            <person name="Liu T."/>
            <person name="Pan Y.S."/>
            <person name="Xia L.Y."/>
            <person name="Li J."/>
            <person name="Zhao F."/>
            <person name="Cao W.C."/>
        </authorList>
    </citation>
    <scope>NUCLEOTIDE SEQUENCE [LARGE SCALE GENOMIC DNA]</scope>
    <source>
        <strain evidence="1">Iper-2018</strain>
    </source>
</reference>
<sequence length="242" mass="24784">MISLISAVTGVLLLFVSQASACDDQSCLNITLQNILGIGECLGTHGDVCSSESKGLVDEVTVLVECALTGLGGLDVSKQLHIAAEIIAFTLDSNGLGDLGKLVVSLCSGVEGALKDALKALNLGFLSGIIKSLIPCHDLEVTGLLCESNIVLNFPSALNAGNCLGEALTACDGNNQPIEGSTVKGVFDFLLCLLKSLTEEDLNKVVSWLLCSVIDALEKALGGLGSALQPLLTIITGAAGSQ</sequence>
<gene>
    <name evidence="1" type="ORF">HPB47_021357</name>
</gene>
<feature type="non-terminal residue" evidence="1">
    <location>
        <position position="242"/>
    </location>
</feature>
<evidence type="ECO:0000313" key="1">
    <source>
        <dbReference type="EMBL" id="KAG0431903.1"/>
    </source>
</evidence>
<evidence type="ECO:0000313" key="2">
    <source>
        <dbReference type="Proteomes" id="UP000805193"/>
    </source>
</evidence>